<sequence length="471" mass="49895">MTASSSQSRRHRERSAREQDCGRLKNQVVADGTIAISPPTTTEDEAHDLYYRSPRPRKNKGRSTTADSQEDTALLDLAEVAVSWLPPPTPPPPEARRRRRQRASMPPPSASSPCPSDCNVEGSTGTPPSPPPPCPRNGGPVGGKKDGYGEDSNEHSWASKDSSRWAYGRCQSVARIDGTPPKDGCRGEMRPTGGATAATETTTPVEEHKDTDGRRGGRESSGELQGNRNLEERGGWAGSDEGSAARRRADEVLARISALEVYFDRVEDQVVRTAPAPAAAEAQVPGRVPLSKGRSSDAAASNSCSNPTLGVGNRGGQGEILLAEVETAQTEGQTGGDSSKALARGDRPSSPPPLPRDSQTRTRKKKDDGEEEVLSSEEYAVANSGLRTLAPRRSNDAAAVPPAMLELSPSKAGRGTLSRGFEVCDVGNGAGVSRGGNGESSSGGTNEQHNKFYFDVGRTMVLDTFQRTAGR</sequence>
<reference evidence="2 3" key="1">
    <citation type="journal article" date="2010" name="Nature">
        <title>The Ectocarpus genome and the independent evolution of multicellularity in brown algae.</title>
        <authorList>
            <person name="Cock J.M."/>
            <person name="Sterck L."/>
            <person name="Rouze P."/>
            <person name="Scornet D."/>
            <person name="Allen A.E."/>
            <person name="Amoutzias G."/>
            <person name="Anthouard V."/>
            <person name="Artiguenave F."/>
            <person name="Aury J.M."/>
            <person name="Badger J.H."/>
            <person name="Beszteri B."/>
            <person name="Billiau K."/>
            <person name="Bonnet E."/>
            <person name="Bothwell J.H."/>
            <person name="Bowler C."/>
            <person name="Boyen C."/>
            <person name="Brownlee C."/>
            <person name="Carrano C.J."/>
            <person name="Charrier B."/>
            <person name="Cho G.Y."/>
            <person name="Coelho S.M."/>
            <person name="Collen J."/>
            <person name="Corre E."/>
            <person name="Da Silva C."/>
            <person name="Delage L."/>
            <person name="Delaroque N."/>
            <person name="Dittami S.M."/>
            <person name="Doulbeau S."/>
            <person name="Elias M."/>
            <person name="Farnham G."/>
            <person name="Gachon C.M."/>
            <person name="Gschloessl B."/>
            <person name="Heesch S."/>
            <person name="Jabbari K."/>
            <person name="Jubin C."/>
            <person name="Kawai H."/>
            <person name="Kimura K."/>
            <person name="Kloareg B."/>
            <person name="Kupper F.C."/>
            <person name="Lang D."/>
            <person name="Le Bail A."/>
            <person name="Leblanc C."/>
            <person name="Lerouge P."/>
            <person name="Lohr M."/>
            <person name="Lopez P.J."/>
            <person name="Martens C."/>
            <person name="Maumus F."/>
            <person name="Michel G."/>
            <person name="Miranda-Saavedra D."/>
            <person name="Morales J."/>
            <person name="Moreau H."/>
            <person name="Motomura T."/>
            <person name="Nagasato C."/>
            <person name="Napoli C.A."/>
            <person name="Nelson D.R."/>
            <person name="Nyvall-Collen P."/>
            <person name="Peters A.F."/>
            <person name="Pommier C."/>
            <person name="Potin P."/>
            <person name="Poulain J."/>
            <person name="Quesneville H."/>
            <person name="Read B."/>
            <person name="Rensing S.A."/>
            <person name="Ritter A."/>
            <person name="Rousvoal S."/>
            <person name="Samanta M."/>
            <person name="Samson G."/>
            <person name="Schroeder D.C."/>
            <person name="Segurens B."/>
            <person name="Strittmatter M."/>
            <person name="Tonon T."/>
            <person name="Tregear J.W."/>
            <person name="Valentin K."/>
            <person name="von Dassow P."/>
            <person name="Yamagishi T."/>
            <person name="Van de Peer Y."/>
            <person name="Wincker P."/>
        </authorList>
    </citation>
    <scope>NUCLEOTIDE SEQUENCE [LARGE SCALE GENOMIC DNA]</scope>
    <source>
        <strain evidence="3">Ec32 / CCAP1310/4</strain>
    </source>
</reference>
<feature type="compositionally biased region" description="Low complexity" evidence="1">
    <location>
        <begin position="192"/>
        <end position="203"/>
    </location>
</feature>
<dbReference type="EMBL" id="FN649733">
    <property type="protein sequence ID" value="CBJ27177.1"/>
    <property type="molecule type" value="Genomic_DNA"/>
</dbReference>
<dbReference type="Proteomes" id="UP000002630">
    <property type="component" value="Linkage Group LG08"/>
</dbReference>
<feature type="region of interest" description="Disordered" evidence="1">
    <location>
        <begin position="1"/>
        <end position="247"/>
    </location>
</feature>
<feature type="compositionally biased region" description="Low complexity" evidence="1">
    <location>
        <begin position="296"/>
        <end position="306"/>
    </location>
</feature>
<accession>D7G4T4</accession>
<evidence type="ECO:0000313" key="2">
    <source>
        <dbReference type="EMBL" id="CBJ27177.1"/>
    </source>
</evidence>
<feature type="compositionally biased region" description="Basic and acidic residues" evidence="1">
    <location>
        <begin position="205"/>
        <end position="221"/>
    </location>
</feature>
<gene>
    <name evidence="2" type="ORF">Esi_0058_0072</name>
</gene>
<protein>
    <submittedName>
        <fullName evidence="2">Uncharacterized protein</fullName>
    </submittedName>
</protein>
<name>D7G4T4_ECTSI</name>
<feature type="compositionally biased region" description="Basic and acidic residues" evidence="1">
    <location>
        <begin position="143"/>
        <end position="163"/>
    </location>
</feature>
<organism evidence="2 3">
    <name type="scientific">Ectocarpus siliculosus</name>
    <name type="common">Brown alga</name>
    <name type="synonym">Conferva siliculosa</name>
    <dbReference type="NCBI Taxonomy" id="2880"/>
    <lineage>
        <taxon>Eukaryota</taxon>
        <taxon>Sar</taxon>
        <taxon>Stramenopiles</taxon>
        <taxon>Ochrophyta</taxon>
        <taxon>PX clade</taxon>
        <taxon>Phaeophyceae</taxon>
        <taxon>Ectocarpales</taxon>
        <taxon>Ectocarpaceae</taxon>
        <taxon>Ectocarpus</taxon>
    </lineage>
</organism>
<feature type="region of interest" description="Disordered" evidence="1">
    <location>
        <begin position="274"/>
        <end position="378"/>
    </location>
</feature>
<feature type="region of interest" description="Disordered" evidence="1">
    <location>
        <begin position="430"/>
        <end position="449"/>
    </location>
</feature>
<evidence type="ECO:0000256" key="1">
    <source>
        <dbReference type="SAM" id="MobiDB-lite"/>
    </source>
</evidence>
<dbReference type="OrthoDB" id="10478993at2759"/>
<evidence type="ECO:0000313" key="3">
    <source>
        <dbReference type="Proteomes" id="UP000002630"/>
    </source>
</evidence>
<dbReference type="EMBL" id="FN648796">
    <property type="protein sequence ID" value="CBJ27177.1"/>
    <property type="molecule type" value="Genomic_DNA"/>
</dbReference>
<proteinExistence type="predicted"/>
<keyword evidence="3" id="KW-1185">Reference proteome</keyword>
<feature type="compositionally biased region" description="Low complexity" evidence="1">
    <location>
        <begin position="111"/>
        <end position="126"/>
    </location>
</feature>
<dbReference type="AlphaFoldDB" id="D7G4T4"/>
<dbReference type="InParanoid" id="D7G4T4"/>